<organism evidence="2 3">
    <name type="scientific">Phyllobacterium bourgognense</name>
    <dbReference type="NCBI Taxonomy" id="314236"/>
    <lineage>
        <taxon>Bacteria</taxon>
        <taxon>Pseudomonadati</taxon>
        <taxon>Pseudomonadota</taxon>
        <taxon>Alphaproteobacteria</taxon>
        <taxon>Hyphomicrobiales</taxon>
        <taxon>Phyllobacteriaceae</taxon>
        <taxon>Phyllobacterium</taxon>
    </lineage>
</organism>
<keyword evidence="3" id="KW-1185">Reference proteome</keyword>
<comment type="caution">
    <text evidence="2">The sequence shown here is derived from an EMBL/GenBank/DDBJ whole genome shotgun (WGS) entry which is preliminary data.</text>
</comment>
<name>A0A368YU57_9HYPH</name>
<accession>A0A368YU57</accession>
<dbReference type="EMBL" id="QPJM01000005">
    <property type="protein sequence ID" value="RCW83741.1"/>
    <property type="molecule type" value="Genomic_DNA"/>
</dbReference>
<reference evidence="2 3" key="1">
    <citation type="submission" date="2018-07" db="EMBL/GenBank/DDBJ databases">
        <title>Genomic Encyclopedia of Type Strains, Phase III (KMG-III): the genomes of soil and plant-associated and newly described type strains.</title>
        <authorList>
            <person name="Whitman W."/>
        </authorList>
    </citation>
    <scope>NUCLEOTIDE SEQUENCE [LARGE SCALE GENOMIC DNA]</scope>
    <source>
        <strain evidence="2 3">31-25a</strain>
    </source>
</reference>
<proteinExistence type="predicted"/>
<dbReference type="AlphaFoldDB" id="A0A368YU57"/>
<sequence length="85" mass="9949">MSTILTRKYRWPSFARLIKRPRLPTGLRLSYTRLKATVEQEIRIIHLSILAPVHKPAFQPCPIVNDPKGQSRSQRTCRGSSRYFR</sequence>
<feature type="region of interest" description="Disordered" evidence="1">
    <location>
        <begin position="64"/>
        <end position="85"/>
    </location>
</feature>
<protein>
    <submittedName>
        <fullName evidence="2">Uncharacterized protein</fullName>
    </submittedName>
</protein>
<evidence type="ECO:0000313" key="3">
    <source>
        <dbReference type="Proteomes" id="UP000253324"/>
    </source>
</evidence>
<dbReference type="Proteomes" id="UP000253324">
    <property type="component" value="Unassembled WGS sequence"/>
</dbReference>
<feature type="compositionally biased region" description="Polar residues" evidence="1">
    <location>
        <begin position="68"/>
        <end position="79"/>
    </location>
</feature>
<gene>
    <name evidence="2" type="ORF">C7476_105236</name>
</gene>
<evidence type="ECO:0000256" key="1">
    <source>
        <dbReference type="SAM" id="MobiDB-lite"/>
    </source>
</evidence>
<evidence type="ECO:0000313" key="2">
    <source>
        <dbReference type="EMBL" id="RCW83741.1"/>
    </source>
</evidence>